<evidence type="ECO:0000313" key="3">
    <source>
        <dbReference type="Proteomes" id="UP001081283"/>
    </source>
</evidence>
<keyword evidence="3" id="KW-1185">Reference proteome</keyword>
<evidence type="ECO:0000256" key="1">
    <source>
        <dbReference type="SAM" id="Coils"/>
    </source>
</evidence>
<organism evidence="2 3">
    <name type="scientific">Hoeflea ulvae</name>
    <dbReference type="NCBI Taxonomy" id="2983764"/>
    <lineage>
        <taxon>Bacteria</taxon>
        <taxon>Pseudomonadati</taxon>
        <taxon>Pseudomonadota</taxon>
        <taxon>Alphaproteobacteria</taxon>
        <taxon>Hyphomicrobiales</taxon>
        <taxon>Rhizobiaceae</taxon>
        <taxon>Hoeflea</taxon>
    </lineage>
</organism>
<feature type="coiled-coil region" evidence="1">
    <location>
        <begin position="34"/>
        <end position="98"/>
    </location>
</feature>
<name>A0ABT3YFM0_9HYPH</name>
<reference evidence="2" key="1">
    <citation type="submission" date="2022-10" db="EMBL/GenBank/DDBJ databases">
        <title>Hoeflea sp. J2-29, isolated from marine algae.</title>
        <authorList>
            <person name="Kristyanto S."/>
            <person name="Kim J.M."/>
            <person name="Jeon C.O."/>
        </authorList>
    </citation>
    <scope>NUCLEOTIDE SEQUENCE</scope>
    <source>
        <strain evidence="2">J2-29</strain>
    </source>
</reference>
<dbReference type="RefSeq" id="WP_267612544.1">
    <property type="nucleotide sequence ID" value="NZ_JAOVZQ010000001.1"/>
</dbReference>
<evidence type="ECO:0008006" key="4">
    <source>
        <dbReference type="Google" id="ProtNLM"/>
    </source>
</evidence>
<accession>A0ABT3YFM0</accession>
<dbReference type="Proteomes" id="UP001081283">
    <property type="component" value="Unassembled WGS sequence"/>
</dbReference>
<protein>
    <recommendedName>
        <fullName evidence="4">DUF222 domain-containing protein</fullName>
    </recommendedName>
</protein>
<evidence type="ECO:0000313" key="2">
    <source>
        <dbReference type="EMBL" id="MCY0094604.1"/>
    </source>
</evidence>
<dbReference type="EMBL" id="JAOVZQ010000001">
    <property type="protein sequence ID" value="MCY0094604.1"/>
    <property type="molecule type" value="Genomic_DNA"/>
</dbReference>
<proteinExistence type="predicted"/>
<sequence>MAEFHEDIIQKLPRQSAEKVRALIEAKDLAYGGLRLAMSAVEDCRRRLEQAEANAQLHIQQLPRTRPHGAEERALEPVKRLRAELDRVTATHDRARSAWEKFHYLEALREWTVTHFSSGGQLAHDPLPPAKLAKAETPRQALARIRADIEHIETAWDDAQSAPMPIDELKTEMAATVDAIAARGAPSIDPRIRNGDPAKIHQELRLDIVNGNKIGTGGSDFFVWLMRDELIKKLNAQVDTMKVDGALSDSDREKLFSELADRRLELERTEESLIVAAAKEGMVIDRRLDADPRAILEVVETFDGEPS</sequence>
<keyword evidence="1" id="KW-0175">Coiled coil</keyword>
<gene>
    <name evidence="2" type="ORF">OEG82_11275</name>
</gene>
<comment type="caution">
    <text evidence="2">The sequence shown here is derived from an EMBL/GenBank/DDBJ whole genome shotgun (WGS) entry which is preliminary data.</text>
</comment>